<dbReference type="AlphaFoldDB" id="A0A0F6YK89"/>
<reference evidence="2 3" key="1">
    <citation type="submission" date="2015-03" db="EMBL/GenBank/DDBJ databases">
        <title>Genome assembly of Sandaracinus amylolyticus DSM 53668.</title>
        <authorList>
            <person name="Sharma G."/>
            <person name="Subramanian S."/>
        </authorList>
    </citation>
    <scope>NUCLEOTIDE SEQUENCE [LARGE SCALE GENOMIC DNA]</scope>
    <source>
        <strain evidence="2 3">DSM 53668</strain>
    </source>
</reference>
<name>A0A0F6YK89_9BACT</name>
<dbReference type="Proteomes" id="UP000034883">
    <property type="component" value="Chromosome"/>
</dbReference>
<sequence length="264" mass="28203">MSIILNPPDFRAYHGLRVGAQYAKPVARQLFNVAPDDITPDERKALRVVVAVGDDVQSVFAERDRFSSARLQPIRISFMNYWAALHGVLDAKARLGDAFGDEGARARAVLAAYFADGVSFSRLDAHAAWFEGQRRLDRMSDEETADEVEALAGAAVFAAVKAGTAAIGEAIGVGKATRASDVPSATALQETLAKFSRAVGAYTRLLAAKVDEEDAASIERFRRAVAPIDDYRAMRGKESGAGAPSEPPVVEPTEPGEPATPADE</sequence>
<gene>
    <name evidence="2" type="ORF">DB32_004137</name>
</gene>
<dbReference type="EMBL" id="CP011125">
    <property type="protein sequence ID" value="AKF06988.1"/>
    <property type="molecule type" value="Genomic_DNA"/>
</dbReference>
<evidence type="ECO:0000313" key="3">
    <source>
        <dbReference type="Proteomes" id="UP000034883"/>
    </source>
</evidence>
<dbReference type="KEGG" id="samy:DB32_004137"/>
<feature type="region of interest" description="Disordered" evidence="1">
    <location>
        <begin position="233"/>
        <end position="264"/>
    </location>
</feature>
<protein>
    <submittedName>
        <fullName evidence="2">Uncharacterized protein</fullName>
    </submittedName>
</protein>
<keyword evidence="3" id="KW-1185">Reference proteome</keyword>
<proteinExistence type="predicted"/>
<feature type="compositionally biased region" description="Low complexity" evidence="1">
    <location>
        <begin position="251"/>
        <end position="264"/>
    </location>
</feature>
<dbReference type="RefSeq" id="WP_053234301.1">
    <property type="nucleotide sequence ID" value="NZ_CP011125.1"/>
</dbReference>
<organism evidence="2 3">
    <name type="scientific">Sandaracinus amylolyticus</name>
    <dbReference type="NCBI Taxonomy" id="927083"/>
    <lineage>
        <taxon>Bacteria</taxon>
        <taxon>Pseudomonadati</taxon>
        <taxon>Myxococcota</taxon>
        <taxon>Polyangia</taxon>
        <taxon>Polyangiales</taxon>
        <taxon>Sandaracinaceae</taxon>
        <taxon>Sandaracinus</taxon>
    </lineage>
</organism>
<accession>A0A0F6YK89</accession>
<evidence type="ECO:0000256" key="1">
    <source>
        <dbReference type="SAM" id="MobiDB-lite"/>
    </source>
</evidence>
<evidence type="ECO:0000313" key="2">
    <source>
        <dbReference type="EMBL" id="AKF06988.1"/>
    </source>
</evidence>